<evidence type="ECO:0000256" key="1">
    <source>
        <dbReference type="SAM" id="Phobius"/>
    </source>
</evidence>
<keyword evidence="1" id="KW-1133">Transmembrane helix</keyword>
<feature type="transmembrane region" description="Helical" evidence="1">
    <location>
        <begin position="105"/>
        <end position="128"/>
    </location>
</feature>
<proteinExistence type="predicted"/>
<dbReference type="PANTHER" id="PTHR34989">
    <property type="entry name" value="PROTEIN HDED"/>
    <property type="match status" value="1"/>
</dbReference>
<organism evidence="2 3">
    <name type="scientific">Cellulomonas composti</name>
    <dbReference type="NCBI Taxonomy" id="266130"/>
    <lineage>
        <taxon>Bacteria</taxon>
        <taxon>Bacillati</taxon>
        <taxon>Actinomycetota</taxon>
        <taxon>Actinomycetes</taxon>
        <taxon>Micrococcales</taxon>
        <taxon>Cellulomonadaceae</taxon>
        <taxon>Cellulomonas</taxon>
    </lineage>
</organism>
<evidence type="ECO:0000313" key="2">
    <source>
        <dbReference type="EMBL" id="GEL93732.1"/>
    </source>
</evidence>
<gene>
    <name evidence="2" type="primary">hdeD</name>
    <name evidence="2" type="ORF">CCO02nite_03900</name>
</gene>
<comment type="caution">
    <text evidence="2">The sequence shown here is derived from an EMBL/GenBank/DDBJ whole genome shotgun (WGS) entry which is preliminary data.</text>
</comment>
<dbReference type="InterPro" id="IPR005325">
    <property type="entry name" value="DUF308_memb"/>
</dbReference>
<feature type="transmembrane region" description="Helical" evidence="1">
    <location>
        <begin position="135"/>
        <end position="153"/>
    </location>
</feature>
<dbReference type="EMBL" id="BJWG01000001">
    <property type="protein sequence ID" value="GEL93732.1"/>
    <property type="molecule type" value="Genomic_DNA"/>
</dbReference>
<reference evidence="2 3" key="1">
    <citation type="submission" date="2019-07" db="EMBL/GenBank/DDBJ databases">
        <title>Whole genome shotgun sequence of Cellulomonas composti NBRC 100758.</title>
        <authorList>
            <person name="Hosoyama A."/>
            <person name="Uohara A."/>
            <person name="Ohji S."/>
            <person name="Ichikawa N."/>
        </authorList>
    </citation>
    <scope>NUCLEOTIDE SEQUENCE [LARGE SCALE GENOMIC DNA]</scope>
    <source>
        <strain evidence="2 3">NBRC 100758</strain>
    </source>
</reference>
<feature type="transmembrane region" description="Helical" evidence="1">
    <location>
        <begin position="53"/>
        <end position="73"/>
    </location>
</feature>
<dbReference type="PANTHER" id="PTHR34989:SF1">
    <property type="entry name" value="PROTEIN HDED"/>
    <property type="match status" value="1"/>
</dbReference>
<name>A0A511J6T8_9CELL</name>
<sequence length="198" mass="20401">MSDARTTQPGTLGPTGVEVTRRRTGWDVVLGILLVLGSFVVLGDVVIATVVSILVIGWTAIVGGVALAVASFARRGGSGFWVTLLGGIALVVVGILLLADPKVGAITVTLFVGATFFAAGVTRLVMVFSQRGHRWLWALSGLASLVVGIWVLVNPIAASMTLIGVLLGIEMLFEGITLIVAGRLHVRSTGGSGPIAYA</sequence>
<protein>
    <recommendedName>
        <fullName evidence="4">Acid-resistance membrane protein</fullName>
    </recommendedName>
</protein>
<dbReference type="GO" id="GO:0005886">
    <property type="term" value="C:plasma membrane"/>
    <property type="evidence" value="ECO:0007669"/>
    <property type="project" value="TreeGrafter"/>
</dbReference>
<accession>A0A511J6T8</accession>
<keyword evidence="1" id="KW-0472">Membrane</keyword>
<feature type="transmembrane region" description="Helical" evidence="1">
    <location>
        <begin position="159"/>
        <end position="181"/>
    </location>
</feature>
<dbReference type="RefSeq" id="WP_246117271.1">
    <property type="nucleotide sequence ID" value="NZ_BJWG01000001.1"/>
</dbReference>
<dbReference type="Proteomes" id="UP000321720">
    <property type="component" value="Unassembled WGS sequence"/>
</dbReference>
<feature type="transmembrane region" description="Helical" evidence="1">
    <location>
        <begin position="28"/>
        <end position="47"/>
    </location>
</feature>
<dbReference type="Pfam" id="PF03729">
    <property type="entry name" value="DUF308"/>
    <property type="match status" value="1"/>
</dbReference>
<evidence type="ECO:0000313" key="3">
    <source>
        <dbReference type="Proteomes" id="UP000321720"/>
    </source>
</evidence>
<dbReference type="InterPro" id="IPR052712">
    <property type="entry name" value="Acid_resist_chaperone_HdeD"/>
</dbReference>
<keyword evidence="3" id="KW-1185">Reference proteome</keyword>
<evidence type="ECO:0008006" key="4">
    <source>
        <dbReference type="Google" id="ProtNLM"/>
    </source>
</evidence>
<dbReference type="AlphaFoldDB" id="A0A511J6T8"/>
<keyword evidence="1" id="KW-0812">Transmembrane</keyword>
<feature type="transmembrane region" description="Helical" evidence="1">
    <location>
        <begin position="80"/>
        <end position="99"/>
    </location>
</feature>